<evidence type="ECO:0000256" key="3">
    <source>
        <dbReference type="ARBA" id="ARBA00022490"/>
    </source>
</evidence>
<evidence type="ECO:0000256" key="4">
    <source>
        <dbReference type="ARBA" id="ARBA00022723"/>
    </source>
</evidence>
<dbReference type="GO" id="GO:0046872">
    <property type="term" value="F:metal ion binding"/>
    <property type="evidence" value="ECO:0007669"/>
    <property type="project" value="UniProtKB-KW"/>
</dbReference>
<comment type="catalytic activity">
    <reaction evidence="11">
        <text>ITP + H2O = IMP + diphosphate + H(+)</text>
        <dbReference type="Rhea" id="RHEA:29399"/>
        <dbReference type="ChEBI" id="CHEBI:15377"/>
        <dbReference type="ChEBI" id="CHEBI:15378"/>
        <dbReference type="ChEBI" id="CHEBI:33019"/>
        <dbReference type="ChEBI" id="CHEBI:58053"/>
        <dbReference type="ChEBI" id="CHEBI:61402"/>
        <dbReference type="EC" id="3.6.1.66"/>
    </reaction>
    <physiologicalReaction direction="left-to-right" evidence="11">
        <dbReference type="Rhea" id="RHEA:29400"/>
    </physiologicalReaction>
</comment>
<comment type="caution">
    <text evidence="14">The sequence shown here is derived from an EMBL/GenBank/DDBJ whole genome shotgun (WGS) entry which is preliminary data.</text>
</comment>
<dbReference type="FunFam" id="3.90.950.10:FF:000003">
    <property type="entry name" value="Inosine triphosphate pyrophosphatase"/>
    <property type="match status" value="1"/>
</dbReference>
<organism evidence="14 15">
    <name type="scientific">Geodia barretti</name>
    <name type="common">Barrett's horny sponge</name>
    <dbReference type="NCBI Taxonomy" id="519541"/>
    <lineage>
        <taxon>Eukaryota</taxon>
        <taxon>Metazoa</taxon>
        <taxon>Porifera</taxon>
        <taxon>Demospongiae</taxon>
        <taxon>Heteroscleromorpha</taxon>
        <taxon>Tetractinellida</taxon>
        <taxon>Astrophorina</taxon>
        <taxon>Geodiidae</taxon>
        <taxon>Geodia</taxon>
    </lineage>
</organism>
<dbReference type="GO" id="GO:0009117">
    <property type="term" value="P:nucleotide metabolic process"/>
    <property type="evidence" value="ECO:0007669"/>
    <property type="project" value="UniProtKB-KW"/>
</dbReference>
<dbReference type="SUPFAM" id="SSF52972">
    <property type="entry name" value="ITPase-like"/>
    <property type="match status" value="1"/>
</dbReference>
<gene>
    <name evidence="14" type="ORF">GBAR_LOCUS20383</name>
</gene>
<evidence type="ECO:0000256" key="1">
    <source>
        <dbReference type="ARBA" id="ARBA00004496"/>
    </source>
</evidence>
<comment type="subcellular location">
    <subcellularLocation>
        <location evidence="1">Cytoplasm</location>
    </subcellularLocation>
</comment>
<dbReference type="EMBL" id="CASHTH010002866">
    <property type="protein sequence ID" value="CAI8036384.1"/>
    <property type="molecule type" value="Genomic_DNA"/>
</dbReference>
<comment type="similarity">
    <text evidence="2">Belongs to the HAM1 NTPase family.</text>
</comment>
<keyword evidence="7" id="KW-0460">Magnesium</keyword>
<evidence type="ECO:0000256" key="9">
    <source>
        <dbReference type="ARBA" id="ARBA00054940"/>
    </source>
</evidence>
<evidence type="ECO:0000256" key="8">
    <source>
        <dbReference type="ARBA" id="ARBA00023080"/>
    </source>
</evidence>
<dbReference type="Gene3D" id="3.90.950.10">
    <property type="match status" value="1"/>
</dbReference>
<evidence type="ECO:0000313" key="15">
    <source>
        <dbReference type="Proteomes" id="UP001174909"/>
    </source>
</evidence>
<proteinExistence type="inferred from homology"/>
<reference evidence="14" key="1">
    <citation type="submission" date="2023-03" db="EMBL/GenBank/DDBJ databases">
        <authorList>
            <person name="Steffen K."/>
            <person name="Cardenas P."/>
        </authorList>
    </citation>
    <scope>NUCLEOTIDE SEQUENCE</scope>
</reference>
<dbReference type="GO" id="GO:0009143">
    <property type="term" value="P:nucleoside triphosphate catabolic process"/>
    <property type="evidence" value="ECO:0007669"/>
    <property type="project" value="InterPro"/>
</dbReference>
<evidence type="ECO:0000256" key="6">
    <source>
        <dbReference type="ARBA" id="ARBA00022801"/>
    </source>
</evidence>
<keyword evidence="3" id="KW-0963">Cytoplasm</keyword>
<dbReference type="CDD" id="cd00515">
    <property type="entry name" value="HAM1"/>
    <property type="match status" value="1"/>
</dbReference>
<comment type="catalytic activity">
    <reaction evidence="13">
        <text>N(6)-hydroxy-dATP + H2O = N(6)-hydroxy-dAMP + diphosphate + H(+)</text>
        <dbReference type="Rhea" id="RHEA:83971"/>
        <dbReference type="ChEBI" id="CHEBI:15377"/>
        <dbReference type="ChEBI" id="CHEBI:15378"/>
        <dbReference type="ChEBI" id="CHEBI:33019"/>
        <dbReference type="ChEBI" id="CHEBI:233529"/>
        <dbReference type="ChEBI" id="CHEBI:233530"/>
    </reaction>
    <physiologicalReaction direction="left-to-right" evidence="13">
        <dbReference type="Rhea" id="RHEA:83972"/>
    </physiologicalReaction>
</comment>
<evidence type="ECO:0000313" key="14">
    <source>
        <dbReference type="EMBL" id="CAI8036384.1"/>
    </source>
</evidence>
<dbReference type="GO" id="GO:0036220">
    <property type="term" value="F:ITP diphosphatase activity"/>
    <property type="evidence" value="ECO:0007669"/>
    <property type="project" value="UniProtKB-EC"/>
</dbReference>
<dbReference type="Pfam" id="PF01725">
    <property type="entry name" value="Ham1p_like"/>
    <property type="match status" value="1"/>
</dbReference>
<dbReference type="InterPro" id="IPR029001">
    <property type="entry name" value="ITPase-like_fam"/>
</dbReference>
<keyword evidence="6" id="KW-0378">Hydrolase</keyword>
<dbReference type="GO" id="GO:0005737">
    <property type="term" value="C:cytoplasm"/>
    <property type="evidence" value="ECO:0007669"/>
    <property type="project" value="UniProtKB-SubCell"/>
</dbReference>
<protein>
    <recommendedName>
        <fullName evidence="10">XTP/dITP diphosphatase</fullName>
        <ecNumber evidence="10">3.6.1.66</ecNumber>
    </recommendedName>
</protein>
<keyword evidence="5" id="KW-0547">Nucleotide-binding</keyword>
<dbReference type="InterPro" id="IPR002637">
    <property type="entry name" value="RdgB/HAM1"/>
</dbReference>
<dbReference type="PANTHER" id="PTHR11067:SF9">
    <property type="entry name" value="INOSINE TRIPHOSPHATE PYROPHOSPHATASE"/>
    <property type="match status" value="1"/>
</dbReference>
<keyword evidence="4" id="KW-0479">Metal-binding</keyword>
<evidence type="ECO:0000256" key="5">
    <source>
        <dbReference type="ARBA" id="ARBA00022741"/>
    </source>
</evidence>
<comment type="function">
    <text evidence="9">Pyrophosphatase that hydrolyzes the non-canonical purine nucleotides inosine triphosphate (ITP), deoxyinosine triphosphate (dITP) as well as 2'-deoxy-N-6-hydroxylaminopurine triphosphate (dHAPTP) and xanthosine 5'-triphosphate (XTP) to their respective monophosphate derivatives. The enzyme does not distinguish between the deoxy- and ribose forms. Probably excludes non-canonical purines from RNA and DNA precursor pools, thus preventing their incorporation into RNA and DNA and avoiding chromosomal lesions.</text>
</comment>
<sequence>MTEDTCLCYNALGGLPGPYIKWFLKKTGHEGLNNLLAAYSDKTAFAQCTFAFCEGKGQPVKLFKGVTNGTIVPARGPPDFGWDPIFQPEGFQLTYAEMESGVKNTISHRYKALCALRDYLTGGGKEGEGGVWEEGDTNTKRAKLV</sequence>
<dbReference type="GO" id="GO:0000166">
    <property type="term" value="F:nucleotide binding"/>
    <property type="evidence" value="ECO:0007669"/>
    <property type="project" value="UniProtKB-KW"/>
</dbReference>
<dbReference type="Proteomes" id="UP001174909">
    <property type="component" value="Unassembled WGS sequence"/>
</dbReference>
<evidence type="ECO:0000256" key="13">
    <source>
        <dbReference type="ARBA" id="ARBA00093271"/>
    </source>
</evidence>
<evidence type="ECO:0000256" key="10">
    <source>
        <dbReference type="ARBA" id="ARBA00066468"/>
    </source>
</evidence>
<keyword evidence="8" id="KW-0546">Nucleotide metabolism</keyword>
<comment type="catalytic activity">
    <reaction evidence="12">
        <text>dITP + H2O = dIMP + diphosphate + H(+)</text>
        <dbReference type="Rhea" id="RHEA:28342"/>
        <dbReference type="ChEBI" id="CHEBI:15377"/>
        <dbReference type="ChEBI" id="CHEBI:15378"/>
        <dbReference type="ChEBI" id="CHEBI:33019"/>
        <dbReference type="ChEBI" id="CHEBI:61194"/>
        <dbReference type="ChEBI" id="CHEBI:61382"/>
        <dbReference type="EC" id="3.6.1.66"/>
    </reaction>
    <physiologicalReaction direction="left-to-right" evidence="12">
        <dbReference type="Rhea" id="RHEA:28343"/>
    </physiologicalReaction>
</comment>
<dbReference type="AlphaFoldDB" id="A0AA35WXE5"/>
<evidence type="ECO:0000256" key="12">
    <source>
        <dbReference type="ARBA" id="ARBA00093255"/>
    </source>
</evidence>
<evidence type="ECO:0000256" key="11">
    <source>
        <dbReference type="ARBA" id="ARBA00093218"/>
    </source>
</evidence>
<evidence type="ECO:0000256" key="7">
    <source>
        <dbReference type="ARBA" id="ARBA00022842"/>
    </source>
</evidence>
<keyword evidence="15" id="KW-1185">Reference proteome</keyword>
<dbReference type="EC" id="3.6.1.66" evidence="10"/>
<accession>A0AA35WXE5</accession>
<dbReference type="PANTHER" id="PTHR11067">
    <property type="entry name" value="INOSINE TRIPHOSPHATE PYROPHOSPHATASE/HAM1 PROTEIN"/>
    <property type="match status" value="1"/>
</dbReference>
<name>A0AA35WXE5_GEOBA</name>
<evidence type="ECO:0000256" key="2">
    <source>
        <dbReference type="ARBA" id="ARBA00008023"/>
    </source>
</evidence>